<name>A0A2R6NU90_9APHY</name>
<dbReference type="InterPro" id="IPR046528">
    <property type="entry name" value="DUF6593"/>
</dbReference>
<dbReference type="Pfam" id="PF20236">
    <property type="entry name" value="DUF6593"/>
    <property type="match status" value="1"/>
</dbReference>
<comment type="caution">
    <text evidence="2">The sequence shown here is derived from an EMBL/GenBank/DDBJ whole genome shotgun (WGS) entry which is preliminary data.</text>
</comment>
<organism evidence="2 3">
    <name type="scientific">Hermanssonia centrifuga</name>
    <dbReference type="NCBI Taxonomy" id="98765"/>
    <lineage>
        <taxon>Eukaryota</taxon>
        <taxon>Fungi</taxon>
        <taxon>Dikarya</taxon>
        <taxon>Basidiomycota</taxon>
        <taxon>Agaricomycotina</taxon>
        <taxon>Agaricomycetes</taxon>
        <taxon>Polyporales</taxon>
        <taxon>Meruliaceae</taxon>
        <taxon>Hermanssonia</taxon>
    </lineage>
</organism>
<dbReference type="EMBL" id="MLYV02000837">
    <property type="protein sequence ID" value="PSR76728.1"/>
    <property type="molecule type" value="Genomic_DNA"/>
</dbReference>
<gene>
    <name evidence="2" type="ORF">PHLCEN_2v8325</name>
</gene>
<proteinExistence type="predicted"/>
<reference evidence="2 3" key="1">
    <citation type="submission" date="2018-02" db="EMBL/GenBank/DDBJ databases">
        <title>Genome sequence of the basidiomycete white-rot fungus Phlebia centrifuga.</title>
        <authorList>
            <person name="Granchi Z."/>
            <person name="Peng M."/>
            <person name="de Vries R.P."/>
            <person name="Hilden K."/>
            <person name="Makela M.R."/>
            <person name="Grigoriev I."/>
            <person name="Riley R."/>
        </authorList>
    </citation>
    <scope>NUCLEOTIDE SEQUENCE [LARGE SCALE GENOMIC DNA]</scope>
    <source>
        <strain evidence="2 3">FBCC195</strain>
    </source>
</reference>
<dbReference type="Proteomes" id="UP000186601">
    <property type="component" value="Unassembled WGS sequence"/>
</dbReference>
<dbReference type="AlphaFoldDB" id="A0A2R6NU90"/>
<feature type="domain" description="DUF6593" evidence="1">
    <location>
        <begin position="10"/>
        <end position="139"/>
    </location>
</feature>
<keyword evidence="3" id="KW-1185">Reference proteome</keyword>
<sequence length="153" mass="17508">MILSPPRDETDRTPLYIIDVHPNCFIPTSYITTISRGNKEFVARFEMGISRDEPSVCIGQKWYLMKDIFIKFRKVNSRLRCYSEDDPDKLPLARLIPASSQPIGSFSTRPPTTSLEIITPQQSLVDDIFISALIVERKRLSPTEGTNNKEIFN</sequence>
<evidence type="ECO:0000259" key="1">
    <source>
        <dbReference type="Pfam" id="PF20236"/>
    </source>
</evidence>
<evidence type="ECO:0000313" key="3">
    <source>
        <dbReference type="Proteomes" id="UP000186601"/>
    </source>
</evidence>
<protein>
    <recommendedName>
        <fullName evidence="1">DUF6593 domain-containing protein</fullName>
    </recommendedName>
</protein>
<evidence type="ECO:0000313" key="2">
    <source>
        <dbReference type="EMBL" id="PSR76728.1"/>
    </source>
</evidence>
<accession>A0A2R6NU90</accession>
<dbReference type="OrthoDB" id="3174721at2759"/>